<dbReference type="CDD" id="cd02966">
    <property type="entry name" value="TlpA_like_family"/>
    <property type="match status" value="1"/>
</dbReference>
<evidence type="ECO:0000256" key="5">
    <source>
        <dbReference type="SAM" id="Phobius"/>
    </source>
</evidence>
<accession>A0A1I3V907</accession>
<keyword evidence="4" id="KW-0676">Redox-active center</keyword>
<keyword evidence="7" id="KW-0413">Isomerase</keyword>
<comment type="caution">
    <text evidence="7">The sequence shown here is derived from an EMBL/GenBank/DDBJ whole genome shotgun (WGS) entry which is preliminary data.</text>
</comment>
<reference evidence="7 8" key="1">
    <citation type="submission" date="2016-10" db="EMBL/GenBank/DDBJ databases">
        <authorList>
            <person name="Varghese N."/>
            <person name="Submissions S."/>
        </authorList>
    </citation>
    <scope>NUCLEOTIDE SEQUENCE [LARGE SCALE GENOMIC DNA]</scope>
    <source>
        <strain evidence="7 8">DSM 16392</strain>
    </source>
</reference>
<dbReference type="SUPFAM" id="SSF52833">
    <property type="entry name" value="Thioredoxin-like"/>
    <property type="match status" value="1"/>
</dbReference>
<sequence>MKKLTVTGKFGLGKGLIAALAGFVVVGGAVWALNQQKSEDPQALACSSSMNTAKNLKGLTTGEVAAFLPAEKPLNLSELKFNDADGNLITMADLKGTKLLNLWATWCAPCRKEMPHLDKLQREAGNEEFNVIAVNMDRGENNPKPLKFLNDIGVKDLAYFSDHTMKTFNDLRTKGKAPGLPSTIMIGEDGCEIGTMFGPADWAAPEAFTLVNAALAGQKENKTAQAN</sequence>
<keyword evidence="5" id="KW-1133">Transmembrane helix</keyword>
<dbReference type="EMBL" id="FOSK01000001">
    <property type="protein sequence ID" value="SFJ91620.1"/>
    <property type="molecule type" value="Genomic_DNA"/>
</dbReference>
<keyword evidence="8" id="KW-1185">Reference proteome</keyword>
<feature type="domain" description="Thioredoxin" evidence="6">
    <location>
        <begin position="68"/>
        <end position="216"/>
    </location>
</feature>
<evidence type="ECO:0000256" key="2">
    <source>
        <dbReference type="ARBA" id="ARBA00022748"/>
    </source>
</evidence>
<dbReference type="InterPro" id="IPR050553">
    <property type="entry name" value="Thioredoxin_ResA/DsbE_sf"/>
</dbReference>
<dbReference type="PANTHER" id="PTHR42852">
    <property type="entry name" value="THIOL:DISULFIDE INTERCHANGE PROTEIN DSBE"/>
    <property type="match status" value="1"/>
</dbReference>
<evidence type="ECO:0000256" key="1">
    <source>
        <dbReference type="ARBA" id="ARBA00004196"/>
    </source>
</evidence>
<feature type="transmembrane region" description="Helical" evidence="5">
    <location>
        <begin position="12"/>
        <end position="33"/>
    </location>
</feature>
<protein>
    <submittedName>
        <fullName evidence="7">Thiol-disulfide isomerase or thioredoxin</fullName>
    </submittedName>
</protein>
<keyword evidence="2" id="KW-0201">Cytochrome c-type biogenesis</keyword>
<dbReference type="PANTHER" id="PTHR42852:SF6">
    <property type="entry name" value="THIOL:DISULFIDE INTERCHANGE PROTEIN DSBE"/>
    <property type="match status" value="1"/>
</dbReference>
<dbReference type="Pfam" id="PF08534">
    <property type="entry name" value="Redoxin"/>
    <property type="match status" value="1"/>
</dbReference>
<evidence type="ECO:0000256" key="4">
    <source>
        <dbReference type="ARBA" id="ARBA00023284"/>
    </source>
</evidence>
<evidence type="ECO:0000313" key="7">
    <source>
        <dbReference type="EMBL" id="SFJ91620.1"/>
    </source>
</evidence>
<keyword evidence="5" id="KW-0472">Membrane</keyword>
<evidence type="ECO:0000313" key="8">
    <source>
        <dbReference type="Proteomes" id="UP000199598"/>
    </source>
</evidence>
<evidence type="ECO:0000259" key="6">
    <source>
        <dbReference type="PROSITE" id="PS51352"/>
    </source>
</evidence>
<dbReference type="InterPro" id="IPR013766">
    <property type="entry name" value="Thioredoxin_domain"/>
</dbReference>
<gene>
    <name evidence="7" type="ORF">SAMN04488518_101253</name>
</gene>
<name>A0A1I3V907_9HYPH</name>
<dbReference type="Proteomes" id="UP000199598">
    <property type="component" value="Unassembled WGS sequence"/>
</dbReference>
<comment type="subcellular location">
    <subcellularLocation>
        <location evidence="1">Cell envelope</location>
    </subcellularLocation>
</comment>
<dbReference type="Gene3D" id="3.40.30.10">
    <property type="entry name" value="Glutaredoxin"/>
    <property type="match status" value="1"/>
</dbReference>
<dbReference type="PROSITE" id="PS51352">
    <property type="entry name" value="THIOREDOXIN_2"/>
    <property type="match status" value="1"/>
</dbReference>
<dbReference type="GO" id="GO:0016853">
    <property type="term" value="F:isomerase activity"/>
    <property type="evidence" value="ECO:0007669"/>
    <property type="project" value="UniProtKB-KW"/>
</dbReference>
<proteinExistence type="predicted"/>
<keyword evidence="3" id="KW-1015">Disulfide bond</keyword>
<dbReference type="PROSITE" id="PS00194">
    <property type="entry name" value="THIOREDOXIN_1"/>
    <property type="match status" value="1"/>
</dbReference>
<dbReference type="InterPro" id="IPR036249">
    <property type="entry name" value="Thioredoxin-like_sf"/>
</dbReference>
<dbReference type="NCBIfam" id="NF047696">
    <property type="entry name" value="ThlDiSintTplARhiz"/>
    <property type="match status" value="1"/>
</dbReference>
<evidence type="ECO:0000256" key="3">
    <source>
        <dbReference type="ARBA" id="ARBA00023157"/>
    </source>
</evidence>
<dbReference type="InterPro" id="IPR017937">
    <property type="entry name" value="Thioredoxin_CS"/>
</dbReference>
<organism evidence="7 8">
    <name type="scientific">Pseudovibrio ascidiaceicola</name>
    <dbReference type="NCBI Taxonomy" id="285279"/>
    <lineage>
        <taxon>Bacteria</taxon>
        <taxon>Pseudomonadati</taxon>
        <taxon>Pseudomonadota</taxon>
        <taxon>Alphaproteobacteria</taxon>
        <taxon>Hyphomicrobiales</taxon>
        <taxon>Stappiaceae</taxon>
        <taxon>Pseudovibrio</taxon>
    </lineage>
</organism>
<keyword evidence="5" id="KW-0812">Transmembrane</keyword>
<dbReference type="RefSeq" id="WP_093516141.1">
    <property type="nucleotide sequence ID" value="NZ_FOSK01000001.1"/>
</dbReference>
<dbReference type="InterPro" id="IPR013740">
    <property type="entry name" value="Redoxin"/>
</dbReference>